<dbReference type="KEGG" id="plv:ERIC2_c35420"/>
<dbReference type="eggNOG" id="ENOG5034471">
    <property type="taxonomic scope" value="Bacteria"/>
</dbReference>
<dbReference type="EMBL" id="CP003355">
    <property type="protein sequence ID" value="AHD07269.1"/>
    <property type="molecule type" value="Genomic_DNA"/>
</dbReference>
<gene>
    <name evidence="1" type="ORF">ERIC2_c35420</name>
</gene>
<dbReference type="HOGENOM" id="CLU_2035688_0_0_9"/>
<name>V9WBP9_9BACL</name>
<reference evidence="1 2" key="1">
    <citation type="journal article" date="2014" name="PLoS ONE">
        <title>How to Kill the Honey Bee Larva: Genomic Potential and Virulence Mechanisms of Paenibacillus larvae.</title>
        <authorList>
            <person name="Djukic M."/>
            <person name="Brzuszkiewicz E."/>
            <person name="Funfhaus A."/>
            <person name="Voss J."/>
            <person name="Gollnow K."/>
            <person name="Poppinga L."/>
            <person name="Liesegang H."/>
            <person name="Garcia-Gonzalez E."/>
            <person name="Genersch E."/>
            <person name="Daniel R."/>
        </authorList>
    </citation>
    <scope>NUCLEOTIDE SEQUENCE [LARGE SCALE GENOMIC DNA]</scope>
    <source>
        <strain evidence="1 2">DSM 25430</strain>
    </source>
</reference>
<keyword evidence="2" id="KW-1185">Reference proteome</keyword>
<proteinExistence type="predicted"/>
<evidence type="ECO:0000313" key="2">
    <source>
        <dbReference type="Proteomes" id="UP000029431"/>
    </source>
</evidence>
<organism evidence="1 2">
    <name type="scientific">Paenibacillus larvae subsp. larvae DSM 25430</name>
    <dbReference type="NCBI Taxonomy" id="697284"/>
    <lineage>
        <taxon>Bacteria</taxon>
        <taxon>Bacillati</taxon>
        <taxon>Bacillota</taxon>
        <taxon>Bacilli</taxon>
        <taxon>Bacillales</taxon>
        <taxon>Paenibacillaceae</taxon>
        <taxon>Paenibacillus</taxon>
    </lineage>
</organism>
<dbReference type="AlphaFoldDB" id="V9WBP9"/>
<accession>V9WBP9</accession>
<sequence length="121" mass="13910">MVLLEYRYQFQAAIMGQILKHSICRSVIYGKVFLEQERGGTNMDNQNQANARVMIIEKLDSGDLLPVDDRVWSMDMLAMMEHANFLLVNGKEYEMIEGRLNVNEGVLEILVLPVDKAEMMQ</sequence>
<dbReference type="Proteomes" id="UP000029431">
    <property type="component" value="Chromosome"/>
</dbReference>
<evidence type="ECO:0000313" key="1">
    <source>
        <dbReference type="EMBL" id="AHD07269.1"/>
    </source>
</evidence>
<dbReference type="PATRIC" id="fig|697284.3.peg.3352"/>
<protein>
    <submittedName>
        <fullName evidence="1">Uncharacterized protein</fullName>
    </submittedName>
</protein>